<gene>
    <name evidence="1" type="ORF">KOI35_45515</name>
</gene>
<organism evidence="1 2">
    <name type="scientific">Paractinoplanes bogorensis</name>
    <dbReference type="NCBI Taxonomy" id="1610840"/>
    <lineage>
        <taxon>Bacteria</taxon>
        <taxon>Bacillati</taxon>
        <taxon>Actinomycetota</taxon>
        <taxon>Actinomycetes</taxon>
        <taxon>Micromonosporales</taxon>
        <taxon>Micromonosporaceae</taxon>
        <taxon>Paractinoplanes</taxon>
    </lineage>
</organism>
<name>A0ABS5Z514_9ACTN</name>
<protein>
    <recommendedName>
        <fullName evidence="3">Insulinase family protein</fullName>
    </recommendedName>
</protein>
<proteinExistence type="predicted"/>
<keyword evidence="2" id="KW-1185">Reference proteome</keyword>
<dbReference type="Gene3D" id="3.30.830.10">
    <property type="entry name" value="Metalloenzyme, LuxS/M16 peptidase-like"/>
    <property type="match status" value="2"/>
</dbReference>
<evidence type="ECO:0008006" key="3">
    <source>
        <dbReference type="Google" id="ProtNLM"/>
    </source>
</evidence>
<accession>A0ABS5Z514</accession>
<dbReference type="SUPFAM" id="SSF63411">
    <property type="entry name" value="LuxS/MPP-like metallohydrolase"/>
    <property type="match status" value="2"/>
</dbReference>
<dbReference type="EMBL" id="JAHKKG010000023">
    <property type="protein sequence ID" value="MBU2670784.1"/>
    <property type="molecule type" value="Genomic_DNA"/>
</dbReference>
<comment type="caution">
    <text evidence="1">The sequence shown here is derived from an EMBL/GenBank/DDBJ whole genome shotgun (WGS) entry which is preliminary data.</text>
</comment>
<evidence type="ECO:0000313" key="1">
    <source>
        <dbReference type="EMBL" id="MBU2670784.1"/>
    </source>
</evidence>
<sequence>MQRTEIDGVPVLWEPGPEPLRATLTFGVGARDETFRTIGVTHLVEHLAMGALPRVHYDVNASVDMTVTEFTVCARPEQVTEFLERVCRVLGALPVDRLGKEAGVLAAEGGHYTDPTVEGLLHERFGGRGPGLAVYVGPGYDRLTAEHVLAHAARFFVSGNAVLQLTGPPPPGLTLPLPPGPLIEHEWHEPRTQSGPTVVGAAVPGVGVSLLGRRDPAWAAAMTILAERLEQSARHDHGLSYQVSGEGLQLGGERALLAVTLDAREGQEAAVAGIVWAEVQRLAASGPTAEELSLTYEEIKELHADPRYVPVELAHAAEALLLGIPHHPRHERLARLAEVTPAVVRETVSEALPTAQLVVPYEVDVHLPGVGEGGCARVREDPPGRVFKPPFLAQLLAREARAIRLILMDDGVALRDPDGDVHVVRWPEVVAVERDGAELTVFGANGCQVPIDPDLIAGTDKVVAAVERAVPAALRYERSALTSSG</sequence>
<dbReference type="RefSeq" id="WP_215796019.1">
    <property type="nucleotide sequence ID" value="NZ_JAHKKG010000023.1"/>
</dbReference>
<evidence type="ECO:0000313" key="2">
    <source>
        <dbReference type="Proteomes" id="UP001519654"/>
    </source>
</evidence>
<reference evidence="1 2" key="1">
    <citation type="submission" date="2021-06" db="EMBL/GenBank/DDBJ databases">
        <title>Actinoplanes lichenicola sp. nov., and Actinoplanes ovalisporus sp. nov., isolated from lichen in Thailand.</title>
        <authorList>
            <person name="Saeng-In P."/>
            <person name="Kanchanasin P."/>
            <person name="Yuki M."/>
            <person name="Kudo T."/>
            <person name="Ohkuma M."/>
            <person name="Phongsopitanun W."/>
            <person name="Tanasupawat S."/>
        </authorList>
    </citation>
    <scope>NUCLEOTIDE SEQUENCE [LARGE SCALE GENOMIC DNA]</scope>
    <source>
        <strain evidence="1 2">NBRC 110975</strain>
    </source>
</reference>
<dbReference type="InterPro" id="IPR011249">
    <property type="entry name" value="Metalloenz_LuxS/M16"/>
</dbReference>
<dbReference type="Proteomes" id="UP001519654">
    <property type="component" value="Unassembled WGS sequence"/>
</dbReference>